<evidence type="ECO:0000313" key="3">
    <source>
        <dbReference type="Proteomes" id="UP000800981"/>
    </source>
</evidence>
<reference evidence="2 3" key="1">
    <citation type="submission" date="2020-03" db="EMBL/GenBank/DDBJ databases">
        <title>Two novel Motilibacter sp.</title>
        <authorList>
            <person name="Liu S."/>
        </authorList>
    </citation>
    <scope>NUCLEOTIDE SEQUENCE [LARGE SCALE GENOMIC DNA]</scope>
    <source>
        <strain evidence="2 3">E257</strain>
    </source>
</reference>
<dbReference type="SUPFAM" id="SSF52200">
    <property type="entry name" value="Toll/Interleukin receptor TIR domain"/>
    <property type="match status" value="1"/>
</dbReference>
<comment type="caution">
    <text evidence="2">The sequence shown here is derived from an EMBL/GenBank/DDBJ whole genome shotgun (WGS) entry which is preliminary data.</text>
</comment>
<keyword evidence="3" id="KW-1185">Reference proteome</keyword>
<dbReference type="Pfam" id="PF13676">
    <property type="entry name" value="TIR_2"/>
    <property type="match status" value="1"/>
</dbReference>
<dbReference type="EMBL" id="JAANNP010000001">
    <property type="protein sequence ID" value="NHC12185.1"/>
    <property type="molecule type" value="Genomic_DNA"/>
</dbReference>
<accession>A0ABX0GR42</accession>
<dbReference type="Proteomes" id="UP000800981">
    <property type="component" value="Unassembled WGS sequence"/>
</dbReference>
<protein>
    <submittedName>
        <fullName evidence="2">Toll/interleukin-1 receptor domain-containing protein</fullName>
    </submittedName>
</protein>
<feature type="domain" description="TIR" evidence="1">
    <location>
        <begin position="32"/>
        <end position="153"/>
    </location>
</feature>
<dbReference type="InterPro" id="IPR000157">
    <property type="entry name" value="TIR_dom"/>
</dbReference>
<evidence type="ECO:0000313" key="2">
    <source>
        <dbReference type="EMBL" id="NHC12185.1"/>
    </source>
</evidence>
<organism evidence="2 3">
    <name type="scientific">Motilibacter deserti</name>
    <dbReference type="NCBI Taxonomy" id="2714956"/>
    <lineage>
        <taxon>Bacteria</taxon>
        <taxon>Bacillati</taxon>
        <taxon>Actinomycetota</taxon>
        <taxon>Actinomycetes</taxon>
        <taxon>Motilibacterales</taxon>
        <taxon>Motilibacteraceae</taxon>
        <taxon>Motilibacter</taxon>
    </lineage>
</organism>
<keyword evidence="2" id="KW-0675">Receptor</keyword>
<proteinExistence type="predicted"/>
<dbReference type="Gene3D" id="3.40.50.10140">
    <property type="entry name" value="Toll/interleukin-1 receptor homology (TIR) domain"/>
    <property type="match status" value="1"/>
</dbReference>
<sequence length="315" mass="34179">MSDVSHHVTAAPFVAPRVRGAVSRVADRLWRPRTRVFLSYARKDKVLADALKGELRARGLSVVLDREVLLAGQDFERELRHQVRRSDLVLLLVTAAYRASEFCAKEREWALDEARSREGVFVVPLLTDSVGSPSDVAHLEAVELHHEDLRAAARRLVGDLRQLFGRRTGRAPGPTATGWALGAGAVAAVAAVVAPLAGDTSGGGRPSSFVSGSELVAAVDGEAVTVDVDRNEERADVRFRVVTADRLTLRISGATWPRRGKLVLYDIHRNEVGDTQLKPDGELRTPVLTPGEYVAQVDLYKGDGGRGSLRVNSSN</sequence>
<dbReference type="RefSeq" id="WP_166276148.1">
    <property type="nucleotide sequence ID" value="NZ_JAANNP010000001.1"/>
</dbReference>
<name>A0ABX0GR42_9ACTN</name>
<gene>
    <name evidence="2" type="ORF">G9H71_00115</name>
</gene>
<dbReference type="PROSITE" id="PS50104">
    <property type="entry name" value="TIR"/>
    <property type="match status" value="1"/>
</dbReference>
<evidence type="ECO:0000259" key="1">
    <source>
        <dbReference type="PROSITE" id="PS50104"/>
    </source>
</evidence>
<dbReference type="InterPro" id="IPR035897">
    <property type="entry name" value="Toll_tir_struct_dom_sf"/>
</dbReference>